<dbReference type="Proteomes" id="UP000187609">
    <property type="component" value="Unassembled WGS sequence"/>
</dbReference>
<name>A0A314KMR3_NICAT</name>
<dbReference type="SUPFAM" id="SSF50965">
    <property type="entry name" value="Galactose oxidase, central domain"/>
    <property type="match status" value="1"/>
</dbReference>
<dbReference type="STRING" id="49451.A0A314KMR3"/>
<evidence type="ECO:0000313" key="2">
    <source>
        <dbReference type="EMBL" id="OIT30475.1"/>
    </source>
</evidence>
<evidence type="ECO:0000259" key="1">
    <source>
        <dbReference type="PROSITE" id="PS50181"/>
    </source>
</evidence>
<dbReference type="InterPro" id="IPR017451">
    <property type="entry name" value="F-box-assoc_interact_dom"/>
</dbReference>
<dbReference type="SMR" id="A0A314KMR3"/>
<dbReference type="InterPro" id="IPR036047">
    <property type="entry name" value="F-box-like_dom_sf"/>
</dbReference>
<dbReference type="InterPro" id="IPR050796">
    <property type="entry name" value="SCF_F-box_component"/>
</dbReference>
<sequence>MPNNFPRDITIDILIKLAVSSILRIKCVCKSWRSLIEDGQFIKQHYDRYKNDTNCHKIFLACIKYQYHCQQYYSIDAPFEHDSSVSLLEHPPKINHKLTRELVVSCCKYGLFLLAFSYDKIILWNPTIRESRIIPRAIQVENEQSYTSSLEDDKIVYGLGYVSTLEDYKIVRIGPKVPEDGHYNIQIFSTKNDSWKLMDKLPRDTYSDRAMVVADGIVYMISHKKGKKFILSLCVKNEKFEEILCPDGDLRIVSETLFTIGECLFLAKFFSPVNKMVDFEVWCMKKNGMSCSWNIMLTIPIPCIWNDRFWMQPVGFIRDGDMLFLRDKTEFVIYDSKRRNFQKVEVAELEESLCLNWAVTYVETLISPNAI</sequence>
<proteinExistence type="predicted"/>
<dbReference type="InterPro" id="IPR001810">
    <property type="entry name" value="F-box_dom"/>
</dbReference>
<dbReference type="EMBL" id="MJEQ01001507">
    <property type="protein sequence ID" value="OIT30475.1"/>
    <property type="molecule type" value="Genomic_DNA"/>
</dbReference>
<dbReference type="Gene3D" id="1.20.1280.50">
    <property type="match status" value="1"/>
</dbReference>
<dbReference type="PROSITE" id="PS50181">
    <property type="entry name" value="FBOX"/>
    <property type="match status" value="1"/>
</dbReference>
<dbReference type="InterPro" id="IPR006527">
    <property type="entry name" value="F-box-assoc_dom_typ1"/>
</dbReference>
<keyword evidence="3" id="KW-1185">Reference proteome</keyword>
<dbReference type="PANTHER" id="PTHR31672:SF13">
    <property type="entry name" value="F-BOX PROTEIN CPR30-LIKE"/>
    <property type="match status" value="1"/>
</dbReference>
<dbReference type="SMART" id="SM00256">
    <property type="entry name" value="FBOX"/>
    <property type="match status" value="1"/>
</dbReference>
<dbReference type="NCBIfam" id="TIGR01640">
    <property type="entry name" value="F_box_assoc_1"/>
    <property type="match status" value="1"/>
</dbReference>
<evidence type="ECO:0000313" key="3">
    <source>
        <dbReference type="Proteomes" id="UP000187609"/>
    </source>
</evidence>
<protein>
    <submittedName>
        <fullName evidence="2">F-boxkelch-repeat protein</fullName>
    </submittedName>
</protein>
<dbReference type="Gramene" id="OIT30475">
    <property type="protein sequence ID" value="OIT30475"/>
    <property type="gene ID" value="A4A49_55399"/>
</dbReference>
<dbReference type="SUPFAM" id="SSF81383">
    <property type="entry name" value="F-box domain"/>
    <property type="match status" value="1"/>
</dbReference>
<comment type="caution">
    <text evidence="2">The sequence shown here is derived from an EMBL/GenBank/DDBJ whole genome shotgun (WGS) entry which is preliminary data.</text>
</comment>
<organism evidence="2 3">
    <name type="scientific">Nicotiana attenuata</name>
    <name type="common">Coyote tobacco</name>
    <dbReference type="NCBI Taxonomy" id="49451"/>
    <lineage>
        <taxon>Eukaryota</taxon>
        <taxon>Viridiplantae</taxon>
        <taxon>Streptophyta</taxon>
        <taxon>Embryophyta</taxon>
        <taxon>Tracheophyta</taxon>
        <taxon>Spermatophyta</taxon>
        <taxon>Magnoliopsida</taxon>
        <taxon>eudicotyledons</taxon>
        <taxon>Gunneridae</taxon>
        <taxon>Pentapetalae</taxon>
        <taxon>asterids</taxon>
        <taxon>lamiids</taxon>
        <taxon>Solanales</taxon>
        <taxon>Solanaceae</taxon>
        <taxon>Nicotianoideae</taxon>
        <taxon>Nicotianeae</taxon>
        <taxon>Nicotiana</taxon>
    </lineage>
</organism>
<dbReference type="AlphaFoldDB" id="A0A314KMR3"/>
<dbReference type="Pfam" id="PF00646">
    <property type="entry name" value="F-box"/>
    <property type="match status" value="1"/>
</dbReference>
<gene>
    <name evidence="2" type="ORF">A4A49_55399</name>
</gene>
<accession>A0A314KMR3</accession>
<dbReference type="Pfam" id="PF07734">
    <property type="entry name" value="FBA_1"/>
    <property type="match status" value="1"/>
</dbReference>
<feature type="domain" description="F-box" evidence="1">
    <location>
        <begin position="1"/>
        <end position="49"/>
    </location>
</feature>
<dbReference type="InterPro" id="IPR011043">
    <property type="entry name" value="Gal_Oxase/kelch_b-propeller"/>
</dbReference>
<dbReference type="PANTHER" id="PTHR31672">
    <property type="entry name" value="BNACNNG10540D PROTEIN"/>
    <property type="match status" value="1"/>
</dbReference>
<reference evidence="2" key="1">
    <citation type="submission" date="2016-11" db="EMBL/GenBank/DDBJ databases">
        <title>The genome of Nicotiana attenuata.</title>
        <authorList>
            <person name="Xu S."/>
            <person name="Brockmoeller T."/>
            <person name="Gaquerel E."/>
            <person name="Navarro A."/>
            <person name="Kuhl H."/>
            <person name="Gase K."/>
            <person name="Ling Z."/>
            <person name="Zhou W."/>
            <person name="Kreitzer C."/>
            <person name="Stanke M."/>
            <person name="Tang H."/>
            <person name="Lyons E."/>
            <person name="Pandey P."/>
            <person name="Pandey S.P."/>
            <person name="Timmermann B."/>
            <person name="Baldwin I.T."/>
        </authorList>
    </citation>
    <scope>NUCLEOTIDE SEQUENCE [LARGE SCALE GENOMIC DNA]</scope>
    <source>
        <strain evidence="2">UT</strain>
    </source>
</reference>